<feature type="region of interest" description="Disordered" evidence="1">
    <location>
        <begin position="1"/>
        <end position="30"/>
    </location>
</feature>
<evidence type="ECO:0000313" key="3">
    <source>
        <dbReference type="EMBL" id="UYG16755.1"/>
    </source>
</evidence>
<feature type="transmembrane region" description="Helical" evidence="2">
    <location>
        <begin position="137"/>
        <end position="158"/>
    </location>
</feature>
<feature type="transmembrane region" description="Helical" evidence="2">
    <location>
        <begin position="112"/>
        <end position="131"/>
    </location>
</feature>
<feature type="transmembrane region" description="Helical" evidence="2">
    <location>
        <begin position="70"/>
        <end position="92"/>
    </location>
</feature>
<gene>
    <name evidence="3" type="ORF">BRM3_14325</name>
</gene>
<proteinExistence type="predicted"/>
<accession>A0ABY6G0Z7</accession>
<dbReference type="EMBL" id="CP107020">
    <property type="protein sequence ID" value="UYG16755.1"/>
    <property type="molecule type" value="Genomic_DNA"/>
</dbReference>
<feature type="transmembrane region" description="Helical" evidence="2">
    <location>
        <begin position="247"/>
        <end position="267"/>
    </location>
</feature>
<organism evidence="3 4">
    <name type="scientific">Brachybacterium huguangmaarense</name>
    <dbReference type="NCBI Taxonomy" id="1652028"/>
    <lineage>
        <taxon>Bacteria</taxon>
        <taxon>Bacillati</taxon>
        <taxon>Actinomycetota</taxon>
        <taxon>Actinomycetes</taxon>
        <taxon>Micrococcales</taxon>
        <taxon>Dermabacteraceae</taxon>
        <taxon>Brachybacterium</taxon>
    </lineage>
</organism>
<keyword evidence="2" id="KW-0472">Membrane</keyword>
<keyword evidence="2" id="KW-0812">Transmembrane</keyword>
<protein>
    <submittedName>
        <fullName evidence="3">Uncharacterized protein</fullName>
    </submittedName>
</protein>
<keyword evidence="2" id="KW-1133">Transmembrane helix</keyword>
<feature type="transmembrane region" description="Helical" evidence="2">
    <location>
        <begin position="190"/>
        <end position="210"/>
    </location>
</feature>
<name>A0ABY6G0Z7_9MICO</name>
<evidence type="ECO:0000313" key="4">
    <source>
        <dbReference type="Proteomes" id="UP001164305"/>
    </source>
</evidence>
<evidence type="ECO:0000256" key="1">
    <source>
        <dbReference type="SAM" id="MobiDB-lite"/>
    </source>
</evidence>
<feature type="compositionally biased region" description="Basic and acidic residues" evidence="1">
    <location>
        <begin position="19"/>
        <end position="29"/>
    </location>
</feature>
<evidence type="ECO:0000256" key="2">
    <source>
        <dbReference type="SAM" id="Phobius"/>
    </source>
</evidence>
<sequence>MSTTSTPSPAADPDACGSDPHDHTGHDHGPTGSDIVTGLVRGFSILALVVPAFGVIVVLAALASTPSTPLVALLGLVLGGLQLASLVVTGLVVQRGDRRLSVHPALVTARSVLDEILRLAVVLWALVLWPAQPHGPIGLWIGVGCAVVWVALTTAQLVSSRRRIASPSDWSQEMVATLLLEKVSVGRTMVMRLLDVVGLVLFQIGATVLITAAPVMAVATIVLSIASGLSTLMLVRRAPSDRLHSAWAFAPLGIGLLTAALALLASLSV</sequence>
<reference evidence="3" key="1">
    <citation type="submission" date="2022-10" db="EMBL/GenBank/DDBJ databases">
        <title>Whole-Genome Sequencing of Brachybacterium huguangmaarense BRM-3, Isolated from Betula schmidtii.</title>
        <authorList>
            <person name="Haam D."/>
        </authorList>
    </citation>
    <scope>NUCLEOTIDE SEQUENCE</scope>
    <source>
        <strain evidence="3">BRM-3</strain>
    </source>
</reference>
<dbReference type="Proteomes" id="UP001164305">
    <property type="component" value="Chromosome"/>
</dbReference>
<feature type="transmembrane region" description="Helical" evidence="2">
    <location>
        <begin position="43"/>
        <end position="64"/>
    </location>
</feature>
<dbReference type="RefSeq" id="WP_263593968.1">
    <property type="nucleotide sequence ID" value="NZ_CP107020.1"/>
</dbReference>
<keyword evidence="4" id="KW-1185">Reference proteome</keyword>